<dbReference type="InterPro" id="IPR013249">
    <property type="entry name" value="RNA_pol_sigma70_r4_t2"/>
</dbReference>
<keyword evidence="8" id="KW-1185">Reference proteome</keyword>
<feature type="domain" description="RNA polymerase sigma-70 region 2" evidence="5">
    <location>
        <begin position="24"/>
        <end position="89"/>
    </location>
</feature>
<evidence type="ECO:0000313" key="8">
    <source>
        <dbReference type="Proteomes" id="UP000324611"/>
    </source>
</evidence>
<dbReference type="InterPro" id="IPR007627">
    <property type="entry name" value="RNA_pol_sigma70_r2"/>
</dbReference>
<dbReference type="PANTHER" id="PTHR43133:SF46">
    <property type="entry name" value="RNA POLYMERASE SIGMA-70 FACTOR ECF SUBFAMILY"/>
    <property type="match status" value="1"/>
</dbReference>
<dbReference type="Pfam" id="PF08281">
    <property type="entry name" value="Sigma70_r4_2"/>
    <property type="match status" value="1"/>
</dbReference>
<evidence type="ECO:0000256" key="2">
    <source>
        <dbReference type="ARBA" id="ARBA00023015"/>
    </source>
</evidence>
<accession>A0A5B2VM03</accession>
<dbReference type="InterPro" id="IPR039425">
    <property type="entry name" value="RNA_pol_sigma-70-like"/>
</dbReference>
<dbReference type="AlphaFoldDB" id="A0A5B2VM03"/>
<dbReference type="InterPro" id="IPR013324">
    <property type="entry name" value="RNA_pol_sigma_r3/r4-like"/>
</dbReference>
<organism evidence="7 8">
    <name type="scientific">Chitinophaga agrisoli</name>
    <dbReference type="NCBI Taxonomy" id="2607653"/>
    <lineage>
        <taxon>Bacteria</taxon>
        <taxon>Pseudomonadati</taxon>
        <taxon>Bacteroidota</taxon>
        <taxon>Chitinophagia</taxon>
        <taxon>Chitinophagales</taxon>
        <taxon>Chitinophagaceae</taxon>
        <taxon>Chitinophaga</taxon>
    </lineage>
</organism>
<dbReference type="GO" id="GO:0016987">
    <property type="term" value="F:sigma factor activity"/>
    <property type="evidence" value="ECO:0007669"/>
    <property type="project" value="UniProtKB-KW"/>
</dbReference>
<proteinExistence type="inferred from homology"/>
<dbReference type="InterPro" id="IPR014327">
    <property type="entry name" value="RNA_pol_sigma70_bacteroid"/>
</dbReference>
<keyword evidence="3" id="KW-0731">Sigma factor</keyword>
<dbReference type="GO" id="GO:0003677">
    <property type="term" value="F:DNA binding"/>
    <property type="evidence" value="ECO:0007669"/>
    <property type="project" value="InterPro"/>
</dbReference>
<keyword evidence="4" id="KW-0804">Transcription</keyword>
<dbReference type="NCBIfam" id="TIGR02985">
    <property type="entry name" value="Sig70_bacteroi1"/>
    <property type="match status" value="1"/>
</dbReference>
<sequence>MQQHNDDWLLAGIKAGNEQAFSEIYRRYYERLYLAAYYKLRNELEAEDVVHDVFTSLWARREKLPEITFKSYLYAAVMHRCIDKIRKNASQQHYTQEISNQPEPFTQFVSIEHKELHSQLHAVIAAIPAAQRKAFELSYLEDKSNKEISEQLGTSLQTVKNNLTTALKTLRLKLINLHNA</sequence>
<dbReference type="SUPFAM" id="SSF88946">
    <property type="entry name" value="Sigma2 domain of RNA polymerase sigma factors"/>
    <property type="match status" value="1"/>
</dbReference>
<reference evidence="7 8" key="1">
    <citation type="submission" date="2019-09" db="EMBL/GenBank/DDBJ databases">
        <title>Chitinophaga ginsengihumi sp. nov., isolated from soil of ginseng rhizosphere.</title>
        <authorList>
            <person name="Lee J."/>
        </authorList>
    </citation>
    <scope>NUCLEOTIDE SEQUENCE [LARGE SCALE GENOMIC DNA]</scope>
    <source>
        <strain evidence="7 8">BN140078</strain>
    </source>
</reference>
<feature type="domain" description="RNA polymerase sigma factor 70 region 4 type 2" evidence="6">
    <location>
        <begin position="119"/>
        <end position="170"/>
    </location>
</feature>
<dbReference type="Proteomes" id="UP000324611">
    <property type="component" value="Unassembled WGS sequence"/>
</dbReference>
<comment type="similarity">
    <text evidence="1">Belongs to the sigma-70 factor family. ECF subfamily.</text>
</comment>
<dbReference type="NCBIfam" id="TIGR02937">
    <property type="entry name" value="sigma70-ECF"/>
    <property type="match status" value="1"/>
</dbReference>
<evidence type="ECO:0000256" key="1">
    <source>
        <dbReference type="ARBA" id="ARBA00010641"/>
    </source>
</evidence>
<dbReference type="InterPro" id="IPR013325">
    <property type="entry name" value="RNA_pol_sigma_r2"/>
</dbReference>
<comment type="caution">
    <text evidence="7">The sequence shown here is derived from an EMBL/GenBank/DDBJ whole genome shotgun (WGS) entry which is preliminary data.</text>
</comment>
<evidence type="ECO:0000313" key="7">
    <source>
        <dbReference type="EMBL" id="KAA2239738.1"/>
    </source>
</evidence>
<dbReference type="InterPro" id="IPR036388">
    <property type="entry name" value="WH-like_DNA-bd_sf"/>
</dbReference>
<protein>
    <submittedName>
        <fullName evidence="7">RNA polymerase sigma-70 factor</fullName>
    </submittedName>
</protein>
<evidence type="ECO:0000259" key="5">
    <source>
        <dbReference type="Pfam" id="PF04542"/>
    </source>
</evidence>
<dbReference type="Pfam" id="PF04542">
    <property type="entry name" value="Sigma70_r2"/>
    <property type="match status" value="1"/>
</dbReference>
<dbReference type="GO" id="GO:0006352">
    <property type="term" value="P:DNA-templated transcription initiation"/>
    <property type="evidence" value="ECO:0007669"/>
    <property type="project" value="InterPro"/>
</dbReference>
<evidence type="ECO:0000256" key="4">
    <source>
        <dbReference type="ARBA" id="ARBA00023163"/>
    </source>
</evidence>
<keyword evidence="2" id="KW-0805">Transcription regulation</keyword>
<dbReference type="CDD" id="cd06171">
    <property type="entry name" value="Sigma70_r4"/>
    <property type="match status" value="1"/>
</dbReference>
<reference evidence="7 8" key="2">
    <citation type="submission" date="2019-09" db="EMBL/GenBank/DDBJ databases">
        <authorList>
            <person name="Jin C."/>
        </authorList>
    </citation>
    <scope>NUCLEOTIDE SEQUENCE [LARGE SCALE GENOMIC DNA]</scope>
    <source>
        <strain evidence="7 8">BN140078</strain>
    </source>
</reference>
<dbReference type="InterPro" id="IPR014284">
    <property type="entry name" value="RNA_pol_sigma-70_dom"/>
</dbReference>
<evidence type="ECO:0000259" key="6">
    <source>
        <dbReference type="Pfam" id="PF08281"/>
    </source>
</evidence>
<dbReference type="EMBL" id="VUOC01000004">
    <property type="protein sequence ID" value="KAA2239738.1"/>
    <property type="molecule type" value="Genomic_DNA"/>
</dbReference>
<name>A0A5B2VM03_9BACT</name>
<dbReference type="RefSeq" id="WP_149840915.1">
    <property type="nucleotide sequence ID" value="NZ_VUOC01000004.1"/>
</dbReference>
<dbReference type="SUPFAM" id="SSF88659">
    <property type="entry name" value="Sigma3 and sigma4 domains of RNA polymerase sigma factors"/>
    <property type="match status" value="1"/>
</dbReference>
<dbReference type="PANTHER" id="PTHR43133">
    <property type="entry name" value="RNA POLYMERASE ECF-TYPE SIGMA FACTO"/>
    <property type="match status" value="1"/>
</dbReference>
<evidence type="ECO:0000256" key="3">
    <source>
        <dbReference type="ARBA" id="ARBA00023082"/>
    </source>
</evidence>
<dbReference type="Gene3D" id="1.10.10.10">
    <property type="entry name" value="Winged helix-like DNA-binding domain superfamily/Winged helix DNA-binding domain"/>
    <property type="match status" value="1"/>
</dbReference>
<gene>
    <name evidence="7" type="ORF">F0L74_26460</name>
</gene>
<dbReference type="Gene3D" id="1.10.1740.10">
    <property type="match status" value="1"/>
</dbReference>